<gene>
    <name evidence="1" type="ORF">LT85_3579</name>
</gene>
<proteinExistence type="predicted"/>
<dbReference type="AlphaFoldDB" id="A0A0A1FIS5"/>
<name>A0A0A1FIS5_9BURK</name>
<dbReference type="EMBL" id="CP009962">
    <property type="protein sequence ID" value="AIY42737.1"/>
    <property type="molecule type" value="Genomic_DNA"/>
</dbReference>
<reference evidence="2" key="1">
    <citation type="journal article" date="2014" name="Soil Biol. Biochem.">
        <title>Structure and function of bacterial communities in ageing soils: Insights from the Mendocino ecological staircase.</title>
        <authorList>
            <person name="Uroz S."/>
            <person name="Tech J.J."/>
            <person name="Sawaya N.A."/>
            <person name="Frey-Klett P."/>
            <person name="Leveau J.H.J."/>
        </authorList>
    </citation>
    <scope>NUCLEOTIDE SEQUENCE [LARGE SCALE GENOMIC DNA]</scope>
    <source>
        <strain evidence="2">Cal35</strain>
    </source>
</reference>
<dbReference type="Proteomes" id="UP000030302">
    <property type="component" value="Chromosome"/>
</dbReference>
<accession>A0A0A1FIS5</accession>
<evidence type="ECO:0000313" key="1">
    <source>
        <dbReference type="EMBL" id="AIY42737.1"/>
    </source>
</evidence>
<keyword evidence="2" id="KW-1185">Reference proteome</keyword>
<evidence type="ECO:0000313" key="2">
    <source>
        <dbReference type="Proteomes" id="UP000030302"/>
    </source>
</evidence>
<dbReference type="HOGENOM" id="CLU_3182389_0_0_4"/>
<dbReference type="KEGG" id="care:LT85_3579"/>
<organism evidence="1 2">
    <name type="scientific">Collimonas arenae</name>
    <dbReference type="NCBI Taxonomy" id="279058"/>
    <lineage>
        <taxon>Bacteria</taxon>
        <taxon>Pseudomonadati</taxon>
        <taxon>Pseudomonadota</taxon>
        <taxon>Betaproteobacteria</taxon>
        <taxon>Burkholderiales</taxon>
        <taxon>Oxalobacteraceae</taxon>
        <taxon>Collimonas</taxon>
    </lineage>
</organism>
<protein>
    <submittedName>
        <fullName evidence="1">Uncharacterized protein</fullName>
    </submittedName>
</protein>
<sequence>MNYPNRIEPVYFKGWLILSKQDLVWSFPLPKKLYEIDVCDVLQSVV</sequence>